<evidence type="ECO:0000313" key="14">
    <source>
        <dbReference type="Proteomes" id="UP000176998"/>
    </source>
</evidence>
<dbReference type="InterPro" id="IPR023170">
    <property type="entry name" value="HhH_base_excis_C"/>
</dbReference>
<evidence type="ECO:0000256" key="7">
    <source>
        <dbReference type="ARBA" id="ARBA00023239"/>
    </source>
</evidence>
<dbReference type="InterPro" id="IPR012904">
    <property type="entry name" value="OGG_N"/>
</dbReference>
<comment type="caution">
    <text evidence="13">The sequence shown here is derived from an EMBL/GenBank/DDBJ whole genome shotgun (WGS) entry which is preliminary data.</text>
</comment>
<evidence type="ECO:0000256" key="6">
    <source>
        <dbReference type="ARBA" id="ARBA00023204"/>
    </source>
</evidence>
<comment type="catalytic activity">
    <reaction evidence="11">
        <text>2'-deoxyribonucleotide-(2'-deoxyribose 5'-phosphate)-2'-deoxyribonucleotide-DNA = a 3'-end 2'-deoxyribonucleotide-(2,3-dehydro-2,3-deoxyribose 5'-phosphate)-DNA + a 5'-end 5'-phospho-2'-deoxyribonucleoside-DNA + H(+)</text>
        <dbReference type="Rhea" id="RHEA:66592"/>
        <dbReference type="Rhea" id="RHEA-COMP:13180"/>
        <dbReference type="Rhea" id="RHEA-COMP:16897"/>
        <dbReference type="Rhea" id="RHEA-COMP:17067"/>
        <dbReference type="ChEBI" id="CHEBI:15378"/>
        <dbReference type="ChEBI" id="CHEBI:136412"/>
        <dbReference type="ChEBI" id="CHEBI:157695"/>
        <dbReference type="ChEBI" id="CHEBI:167181"/>
        <dbReference type="EC" id="4.2.99.18"/>
    </reaction>
</comment>
<organism evidence="13 14">
    <name type="scientific">Colletotrichum orchidophilum</name>
    <dbReference type="NCBI Taxonomy" id="1209926"/>
    <lineage>
        <taxon>Eukaryota</taxon>
        <taxon>Fungi</taxon>
        <taxon>Dikarya</taxon>
        <taxon>Ascomycota</taxon>
        <taxon>Pezizomycotina</taxon>
        <taxon>Sordariomycetes</taxon>
        <taxon>Hypocreomycetidae</taxon>
        <taxon>Glomerellales</taxon>
        <taxon>Glomerellaceae</taxon>
        <taxon>Colletotrichum</taxon>
    </lineage>
</organism>
<keyword evidence="7" id="KW-0456">Lyase</keyword>
<dbReference type="FunFam" id="1.10.1670.10:FF:000005">
    <property type="entry name" value="N-glycosylase/DNA lyase OGG1"/>
    <property type="match status" value="1"/>
</dbReference>
<dbReference type="Gene3D" id="1.10.340.30">
    <property type="entry name" value="Hypothetical protein, domain 2"/>
    <property type="match status" value="2"/>
</dbReference>
<dbReference type="Proteomes" id="UP000176998">
    <property type="component" value="Unassembled WGS sequence"/>
</dbReference>
<dbReference type="Gene3D" id="1.10.1670.10">
    <property type="entry name" value="Helix-hairpin-Helix base-excision DNA repair enzymes (C-terminal)"/>
    <property type="match status" value="1"/>
</dbReference>
<evidence type="ECO:0000256" key="3">
    <source>
        <dbReference type="ARBA" id="ARBA00012720"/>
    </source>
</evidence>
<dbReference type="OrthoDB" id="238681at2759"/>
<comment type="subcellular location">
    <subcellularLocation>
        <location evidence="1">Nucleus</location>
    </subcellularLocation>
</comment>
<evidence type="ECO:0000256" key="10">
    <source>
        <dbReference type="ARBA" id="ARBA00023295"/>
    </source>
</evidence>
<gene>
    <name evidence="13" type="ORF">CORC01_05154</name>
</gene>
<dbReference type="EC" id="4.2.99.18" evidence="3"/>
<keyword evidence="5" id="KW-0378">Hydrolase</keyword>
<dbReference type="GO" id="GO:0006285">
    <property type="term" value="P:base-excision repair, AP site formation"/>
    <property type="evidence" value="ECO:0007669"/>
    <property type="project" value="TreeGrafter"/>
</dbReference>
<dbReference type="EMBL" id="MJBS01000035">
    <property type="protein sequence ID" value="OHE99576.1"/>
    <property type="molecule type" value="Genomic_DNA"/>
</dbReference>
<evidence type="ECO:0000256" key="5">
    <source>
        <dbReference type="ARBA" id="ARBA00022801"/>
    </source>
</evidence>
<dbReference type="GO" id="GO:0005634">
    <property type="term" value="C:nucleus"/>
    <property type="evidence" value="ECO:0007669"/>
    <property type="project" value="UniProtKB-SubCell"/>
</dbReference>
<dbReference type="SUPFAM" id="SSF48150">
    <property type="entry name" value="DNA-glycosylase"/>
    <property type="match status" value="1"/>
</dbReference>
<dbReference type="CDD" id="cd00056">
    <property type="entry name" value="ENDO3c"/>
    <property type="match status" value="1"/>
</dbReference>
<evidence type="ECO:0000259" key="12">
    <source>
        <dbReference type="SMART" id="SM00478"/>
    </source>
</evidence>
<keyword evidence="8" id="KW-0539">Nucleus</keyword>
<dbReference type="InterPro" id="IPR003265">
    <property type="entry name" value="HhH-GPD_domain"/>
</dbReference>
<evidence type="ECO:0000256" key="11">
    <source>
        <dbReference type="ARBA" id="ARBA00044632"/>
    </source>
</evidence>
<protein>
    <recommendedName>
        <fullName evidence="3">DNA-(apurinic or apyrimidinic site) lyase</fullName>
        <ecNumber evidence="3">4.2.99.18</ecNumber>
    </recommendedName>
</protein>
<dbReference type="Pfam" id="PF00730">
    <property type="entry name" value="HhH-GPD"/>
    <property type="match status" value="1"/>
</dbReference>
<dbReference type="GO" id="GO:0140078">
    <property type="term" value="F:class I DNA-(apurinic or apyrimidinic site) endonuclease activity"/>
    <property type="evidence" value="ECO:0007669"/>
    <property type="project" value="UniProtKB-EC"/>
</dbReference>
<dbReference type="GO" id="GO:0034039">
    <property type="term" value="F:8-oxo-7,8-dihydroguanine DNA N-glycosylase activity"/>
    <property type="evidence" value="ECO:0007669"/>
    <property type="project" value="TreeGrafter"/>
</dbReference>
<keyword evidence="10" id="KW-0326">Glycosidase</keyword>
<dbReference type="GO" id="GO:0003684">
    <property type="term" value="F:damaged DNA binding"/>
    <property type="evidence" value="ECO:0007669"/>
    <property type="project" value="InterPro"/>
</dbReference>
<keyword evidence="6" id="KW-0234">DNA repair</keyword>
<dbReference type="STRING" id="1209926.A0A1G4BE36"/>
<dbReference type="InterPro" id="IPR011257">
    <property type="entry name" value="DNA_glycosylase"/>
</dbReference>
<dbReference type="SUPFAM" id="SSF55945">
    <property type="entry name" value="TATA-box binding protein-like"/>
    <property type="match status" value="1"/>
</dbReference>
<evidence type="ECO:0000256" key="1">
    <source>
        <dbReference type="ARBA" id="ARBA00004123"/>
    </source>
</evidence>
<keyword evidence="9" id="KW-0511">Multifunctional enzyme</keyword>
<dbReference type="GO" id="GO:0006289">
    <property type="term" value="P:nucleotide-excision repair"/>
    <property type="evidence" value="ECO:0007669"/>
    <property type="project" value="InterPro"/>
</dbReference>
<evidence type="ECO:0000256" key="4">
    <source>
        <dbReference type="ARBA" id="ARBA00022763"/>
    </source>
</evidence>
<name>A0A1G4BE36_9PEZI</name>
<dbReference type="AlphaFoldDB" id="A0A1G4BE36"/>
<keyword evidence="14" id="KW-1185">Reference proteome</keyword>
<proteinExistence type="inferred from homology"/>
<dbReference type="PANTHER" id="PTHR10242:SF2">
    <property type="entry name" value="N-GLYCOSYLASE_DNA LYASE"/>
    <property type="match status" value="1"/>
</dbReference>
<dbReference type="PANTHER" id="PTHR10242">
    <property type="entry name" value="8-OXOGUANINE DNA GLYCOSYLASE"/>
    <property type="match status" value="1"/>
</dbReference>
<evidence type="ECO:0000256" key="2">
    <source>
        <dbReference type="ARBA" id="ARBA00010679"/>
    </source>
</evidence>
<dbReference type="RefSeq" id="XP_022476723.1">
    <property type="nucleotide sequence ID" value="XM_022616799.1"/>
</dbReference>
<evidence type="ECO:0000256" key="8">
    <source>
        <dbReference type="ARBA" id="ARBA00023242"/>
    </source>
</evidence>
<dbReference type="GeneID" id="34558309"/>
<dbReference type="Pfam" id="PF07934">
    <property type="entry name" value="OGG_N"/>
    <property type="match status" value="1"/>
</dbReference>
<comment type="similarity">
    <text evidence="2">Belongs to the type-1 OGG1 family.</text>
</comment>
<evidence type="ECO:0000313" key="13">
    <source>
        <dbReference type="EMBL" id="OHE99576.1"/>
    </source>
</evidence>
<keyword evidence="4" id="KW-0227">DNA damage</keyword>
<dbReference type="InterPro" id="IPR052054">
    <property type="entry name" value="Oxidative_DNA_repair_enzyme"/>
</dbReference>
<evidence type="ECO:0000256" key="9">
    <source>
        <dbReference type="ARBA" id="ARBA00023268"/>
    </source>
</evidence>
<accession>A0A1G4BE36</accession>
<reference evidence="13 14" key="1">
    <citation type="submission" date="2016-09" db="EMBL/GenBank/DDBJ databases">
        <authorList>
            <person name="Capua I."/>
            <person name="De Benedictis P."/>
            <person name="Joannis T."/>
            <person name="Lombin L.H."/>
            <person name="Cattoli G."/>
        </authorList>
    </citation>
    <scope>NUCLEOTIDE SEQUENCE [LARGE SCALE GENOMIC DNA]</scope>
    <source>
        <strain evidence="13 14">IMI 309357</strain>
    </source>
</reference>
<dbReference type="SMART" id="SM00478">
    <property type="entry name" value="ENDO3c"/>
    <property type="match status" value="1"/>
</dbReference>
<sequence length="368" mass="41665">MSCVRQISGVTWPTRPTYPLTPPNFDGEPNEDDTEELLRHYLSLKLDLKSLYEEWSEADPNFRKRAPEFGGVRMLSQDPWEALISFICSSNNNISRISQMVRTLAKKKNPTLTVGQVHKLCIHYGPLVGKIGDEAFHDFPTPEALTGSSVEAHLRELGFGYRAKYIAQTASIVVNDRPKGWFESLTNPENPCYVKTAEGSKLPQCTYKEAHEQLLHLSGVGPKVADCVSLMGLGWGEAVPVDTHVWQIAQRDYKFGKTKTKMFNKAMYDAVGDHFRELWGKYAGWAHSVLFTADLKTFSERTVKKEENHKVTVKKEVAVDKDAPVSGQKRKIVRAKVKVEVDDEVPETALLESSPKRRRTRSQRWKTS</sequence>
<feature type="domain" description="HhH-GPD" evidence="12">
    <location>
        <begin position="88"/>
        <end position="294"/>
    </location>
</feature>